<protein>
    <submittedName>
        <fullName evidence="1">Uncharacterized protein</fullName>
    </submittedName>
</protein>
<evidence type="ECO:0000313" key="1">
    <source>
        <dbReference type="EMBL" id="QHS87026.1"/>
    </source>
</evidence>
<organism evidence="1">
    <name type="scientific">viral metagenome</name>
    <dbReference type="NCBI Taxonomy" id="1070528"/>
    <lineage>
        <taxon>unclassified sequences</taxon>
        <taxon>metagenomes</taxon>
        <taxon>organismal metagenomes</taxon>
    </lineage>
</organism>
<reference evidence="1" key="1">
    <citation type="journal article" date="2020" name="Nature">
        <title>Giant virus diversity and host interactions through global metagenomics.</title>
        <authorList>
            <person name="Schulz F."/>
            <person name="Roux S."/>
            <person name="Paez-Espino D."/>
            <person name="Jungbluth S."/>
            <person name="Walsh D.A."/>
            <person name="Denef V.J."/>
            <person name="McMahon K.D."/>
            <person name="Konstantinidis K.T."/>
            <person name="Eloe-Fadrosh E.A."/>
            <person name="Kyrpides N.C."/>
            <person name="Woyke T."/>
        </authorList>
    </citation>
    <scope>NUCLEOTIDE SEQUENCE</scope>
    <source>
        <strain evidence="1">GVMAG-M-3300009422-16</strain>
    </source>
</reference>
<proteinExistence type="predicted"/>
<sequence>MIINNYINLKWFIVSFALGLFLVYCTAAKPTIIIKYPTPENSDKLVFEDDVENCYKFNTKEVSCPKNKKIPNIPIQKTLEHFKKNRSK</sequence>
<dbReference type="AlphaFoldDB" id="A0A6C0B4P0"/>
<name>A0A6C0B4P0_9ZZZZ</name>
<accession>A0A6C0B4P0</accession>
<dbReference type="EMBL" id="MN739073">
    <property type="protein sequence ID" value="QHS87026.1"/>
    <property type="molecule type" value="Genomic_DNA"/>
</dbReference>